<comment type="caution">
    <text evidence="3">The sequence shown here is derived from an EMBL/GenBank/DDBJ whole genome shotgun (WGS) entry which is preliminary data.</text>
</comment>
<sequence>MRLVSDGEAYCIHRRSSGGECRVRELSDGAVTTRPCSELTPVDPGGFAERFDVPIGVSGPRERSGRALALLLELAIGGAASVRQLLDRFDACESELHGTATELRAAGLIETTTVHGQRGYRATEATRDEISTGGVQVHSPPDLD</sequence>
<gene>
    <name evidence="3" type="ORF">OB914_09965</name>
    <name evidence="2" type="ORF">OB916_09315</name>
</gene>
<dbReference type="AlphaFoldDB" id="A0AAE3LF81"/>
<proteinExistence type="predicted"/>
<accession>A0AAE3LF81</accession>
<protein>
    <submittedName>
        <fullName evidence="3">Uncharacterized protein</fullName>
    </submittedName>
</protein>
<reference evidence="3" key="1">
    <citation type="submission" date="2023-02" db="EMBL/GenBank/DDBJ databases">
        <title>Enrichment on poylsaccharides allowed isolation of novel metabolic and taxonomic groups of Haloarchaea.</title>
        <authorList>
            <person name="Sorokin D.Y."/>
            <person name="Elcheninov A.G."/>
            <person name="Khizhniak T.V."/>
            <person name="Kolganova T.V."/>
            <person name="Kublanov I.V."/>
        </authorList>
    </citation>
    <scope>NUCLEOTIDE SEQUENCE</scope>
    <source>
        <strain evidence="2 4">HArc-curdl5-1</strain>
        <strain evidence="3">HArc-curdl7</strain>
    </source>
</reference>
<dbReference type="EMBL" id="JAOPKC010000009">
    <property type="protein sequence ID" value="MCU4718260.1"/>
    <property type="molecule type" value="Genomic_DNA"/>
</dbReference>
<dbReference type="InterPro" id="IPR055770">
    <property type="entry name" value="DUF7346"/>
</dbReference>
<dbReference type="RefSeq" id="WP_315909019.1">
    <property type="nucleotide sequence ID" value="NZ_JAOPKC010000009.1"/>
</dbReference>
<evidence type="ECO:0000313" key="2">
    <source>
        <dbReference type="EMBL" id="MCU4718260.1"/>
    </source>
</evidence>
<dbReference type="Pfam" id="PF24037">
    <property type="entry name" value="DUF7346"/>
    <property type="match status" value="1"/>
</dbReference>
<dbReference type="Proteomes" id="UP001209746">
    <property type="component" value="Unassembled WGS sequence"/>
</dbReference>
<feature type="region of interest" description="Disordered" evidence="1">
    <location>
        <begin position="125"/>
        <end position="144"/>
    </location>
</feature>
<organism evidence="3 5">
    <name type="scientific">Halapricum hydrolyticum</name>
    <dbReference type="NCBI Taxonomy" id="2979991"/>
    <lineage>
        <taxon>Archaea</taxon>
        <taxon>Methanobacteriati</taxon>
        <taxon>Methanobacteriota</taxon>
        <taxon>Stenosarchaea group</taxon>
        <taxon>Halobacteria</taxon>
        <taxon>Halobacteriales</taxon>
        <taxon>Haloarculaceae</taxon>
        <taxon>Halapricum</taxon>
    </lineage>
</organism>
<keyword evidence="4" id="KW-1185">Reference proteome</keyword>
<evidence type="ECO:0000313" key="4">
    <source>
        <dbReference type="Proteomes" id="UP001208186"/>
    </source>
</evidence>
<evidence type="ECO:0000313" key="3">
    <source>
        <dbReference type="EMBL" id="MCU4727292.1"/>
    </source>
</evidence>
<evidence type="ECO:0000256" key="1">
    <source>
        <dbReference type="SAM" id="MobiDB-lite"/>
    </source>
</evidence>
<dbReference type="EMBL" id="JAOPKD010000008">
    <property type="protein sequence ID" value="MCU4727292.1"/>
    <property type="molecule type" value="Genomic_DNA"/>
</dbReference>
<name>A0AAE3LF81_9EURY</name>
<evidence type="ECO:0000313" key="5">
    <source>
        <dbReference type="Proteomes" id="UP001209746"/>
    </source>
</evidence>
<dbReference type="Proteomes" id="UP001208186">
    <property type="component" value="Unassembled WGS sequence"/>
</dbReference>